<comment type="caution">
    <text evidence="1">The sequence shown here is derived from an EMBL/GenBank/DDBJ whole genome shotgun (WGS) entry which is preliminary data.</text>
</comment>
<dbReference type="EMBL" id="BAABHM010000048">
    <property type="protein sequence ID" value="GAA4727019.1"/>
    <property type="molecule type" value="Genomic_DNA"/>
</dbReference>
<accession>A0ABP8YIB3</accession>
<evidence type="ECO:0000313" key="1">
    <source>
        <dbReference type="EMBL" id="GAA4727019.1"/>
    </source>
</evidence>
<name>A0ABP8YIB3_9MICO</name>
<sequence>MRQPIDSALSVAQGIVDQLGSRRGFPTAEQVISVVHTFERIEFDVPSSADSDGFLFQYGEVNWFSEPVFAVGFVRQMELVDDEEDHEGYSQVQFEFRYRADADLRSLESRSSWWFRDSGALFEEWIESVKRDPIWGVIREKIPLEFDVSQELP</sequence>
<evidence type="ECO:0008006" key="3">
    <source>
        <dbReference type="Google" id="ProtNLM"/>
    </source>
</evidence>
<gene>
    <name evidence="1" type="ORF">GCM10023198_60030</name>
</gene>
<keyword evidence="2" id="KW-1185">Reference proteome</keyword>
<reference evidence="2" key="1">
    <citation type="journal article" date="2019" name="Int. J. Syst. Evol. Microbiol.">
        <title>The Global Catalogue of Microorganisms (GCM) 10K type strain sequencing project: providing services to taxonomists for standard genome sequencing and annotation.</title>
        <authorList>
            <consortium name="The Broad Institute Genomics Platform"/>
            <consortium name="The Broad Institute Genome Sequencing Center for Infectious Disease"/>
            <person name="Wu L."/>
            <person name="Ma J."/>
        </authorList>
    </citation>
    <scope>NUCLEOTIDE SEQUENCE [LARGE SCALE GENOMIC DNA]</scope>
    <source>
        <strain evidence="2">JCM 17975</strain>
    </source>
</reference>
<dbReference type="Proteomes" id="UP001500843">
    <property type="component" value="Unassembled WGS sequence"/>
</dbReference>
<dbReference type="RefSeq" id="WP_253876569.1">
    <property type="nucleotide sequence ID" value="NZ_BAABHM010000048.1"/>
</dbReference>
<proteinExistence type="predicted"/>
<evidence type="ECO:0000313" key="2">
    <source>
        <dbReference type="Proteomes" id="UP001500843"/>
    </source>
</evidence>
<organism evidence="1 2">
    <name type="scientific">Promicromonospora umidemergens</name>
    <dbReference type="NCBI Taxonomy" id="629679"/>
    <lineage>
        <taxon>Bacteria</taxon>
        <taxon>Bacillati</taxon>
        <taxon>Actinomycetota</taxon>
        <taxon>Actinomycetes</taxon>
        <taxon>Micrococcales</taxon>
        <taxon>Promicromonosporaceae</taxon>
        <taxon>Promicromonospora</taxon>
    </lineage>
</organism>
<protein>
    <recommendedName>
        <fullName evidence="3">Immunity protein 63 of polymorphic toxin system</fullName>
    </recommendedName>
</protein>